<keyword evidence="6" id="KW-1185">Reference proteome</keyword>
<keyword evidence="3" id="KW-1003">Cell membrane</keyword>
<evidence type="ECO:0000256" key="3">
    <source>
        <dbReference type="ARBA" id="ARBA00022475"/>
    </source>
</evidence>
<dbReference type="Gene3D" id="2.120.10.30">
    <property type="entry name" value="TolB, C-terminal domain"/>
    <property type="match status" value="1"/>
</dbReference>
<protein>
    <submittedName>
        <fullName evidence="5">Uncharacterized protein YjiK</fullName>
    </submittedName>
</protein>
<dbReference type="InterPro" id="IPR011042">
    <property type="entry name" value="6-blade_b-propeller_TolB-like"/>
</dbReference>
<dbReference type="RefSeq" id="WP_076529461.1">
    <property type="nucleotide sequence ID" value="NZ_BMEH01000002.1"/>
</dbReference>
<evidence type="ECO:0000256" key="2">
    <source>
        <dbReference type="ARBA" id="ARBA00009852"/>
    </source>
</evidence>
<dbReference type="AlphaFoldDB" id="A0A1N7LY28"/>
<dbReference type="EMBL" id="FTOT01000002">
    <property type="protein sequence ID" value="SIS78755.1"/>
    <property type="molecule type" value="Genomic_DNA"/>
</dbReference>
<dbReference type="STRING" id="1086013.SAMN05421774_102254"/>
<dbReference type="SUPFAM" id="SSF50956">
    <property type="entry name" value="Thermostable phytase (3-phytase)"/>
    <property type="match status" value="1"/>
</dbReference>
<evidence type="ECO:0000313" key="6">
    <source>
        <dbReference type="Proteomes" id="UP000186141"/>
    </source>
</evidence>
<proteinExistence type="inferred from homology"/>
<dbReference type="Pfam" id="PF06977">
    <property type="entry name" value="SdiA-regulated"/>
    <property type="match status" value="1"/>
</dbReference>
<keyword evidence="4" id="KW-0472">Membrane</keyword>
<dbReference type="OrthoDB" id="6080098at2"/>
<accession>A0A1N7LY28</accession>
<comment type="subcellular location">
    <subcellularLocation>
        <location evidence="1">Cell membrane</location>
    </subcellularLocation>
</comment>
<reference evidence="5 6" key="1">
    <citation type="submission" date="2017-01" db="EMBL/GenBank/DDBJ databases">
        <authorList>
            <person name="Mah S.A."/>
            <person name="Swanson W.J."/>
            <person name="Moy G.W."/>
            <person name="Vacquier V.D."/>
        </authorList>
    </citation>
    <scope>NUCLEOTIDE SEQUENCE [LARGE SCALE GENOMIC DNA]</scope>
    <source>
        <strain evidence="5 6">DSM 26375</strain>
    </source>
</reference>
<comment type="similarity">
    <text evidence="2">Belongs to the YjiK family.</text>
</comment>
<evidence type="ECO:0000313" key="5">
    <source>
        <dbReference type="EMBL" id="SIS78755.1"/>
    </source>
</evidence>
<dbReference type="InterPro" id="IPR009722">
    <property type="entry name" value="YjiK/CarP"/>
</dbReference>
<dbReference type="Proteomes" id="UP000186141">
    <property type="component" value="Unassembled WGS sequence"/>
</dbReference>
<dbReference type="GO" id="GO:0005886">
    <property type="term" value="C:plasma membrane"/>
    <property type="evidence" value="ECO:0007669"/>
    <property type="project" value="UniProtKB-SubCell"/>
</dbReference>
<evidence type="ECO:0000256" key="1">
    <source>
        <dbReference type="ARBA" id="ARBA00004236"/>
    </source>
</evidence>
<sequence length="293" mass="30660">MPPALRKPTVLALIVMAGAAAALSAVLSPPALVGGGLLARGYVADIDRAPIHEVADNLSGLTYSDATGTLFSVTNRPPQVVELTPDGQLVTLIPLDGYLDPEGITHVAGEVFLIADEGDQSLHRVTINAGTRRLAAAPDTRVATGIGAWRNMGIEGISWDARHGRLFLAQEMLPMRALILEGFDSAARLTSAAPQVSEWYPASLSSLETLDLSSLTLHEATGHLLLLSHLSSAVVEYDQTDRLIGRMGLGGGQSGLAAGIGQAEGLAVGPDGSIFVVAEPNLFYRFRMGSPLP</sequence>
<organism evidence="5 6">
    <name type="scientific">Gemmobacter megaterium</name>
    <dbReference type="NCBI Taxonomy" id="1086013"/>
    <lineage>
        <taxon>Bacteria</taxon>
        <taxon>Pseudomonadati</taxon>
        <taxon>Pseudomonadota</taxon>
        <taxon>Alphaproteobacteria</taxon>
        <taxon>Rhodobacterales</taxon>
        <taxon>Paracoccaceae</taxon>
        <taxon>Gemmobacter</taxon>
    </lineage>
</organism>
<gene>
    <name evidence="5" type="ORF">SAMN05421774_102254</name>
</gene>
<name>A0A1N7LY28_9RHOB</name>
<evidence type="ECO:0000256" key="4">
    <source>
        <dbReference type="ARBA" id="ARBA00023136"/>
    </source>
</evidence>
<dbReference type="CDD" id="cd09971">
    <property type="entry name" value="SdiA-regulated"/>
    <property type="match status" value="1"/>
</dbReference>